<evidence type="ECO:0008006" key="4">
    <source>
        <dbReference type="Google" id="ProtNLM"/>
    </source>
</evidence>
<feature type="signal peptide" evidence="1">
    <location>
        <begin position="1"/>
        <end position="18"/>
    </location>
</feature>
<dbReference type="EMBL" id="KZ989245">
    <property type="protein sequence ID" value="RKP27235.1"/>
    <property type="molecule type" value="Genomic_DNA"/>
</dbReference>
<dbReference type="Proteomes" id="UP000278143">
    <property type="component" value="Unassembled WGS sequence"/>
</dbReference>
<accession>A0A4P9Z464</accession>
<feature type="chain" id="PRO_5020408676" description="SCP domain-containing protein" evidence="1">
    <location>
        <begin position="19"/>
        <end position="161"/>
    </location>
</feature>
<dbReference type="OrthoDB" id="5587321at2759"/>
<sequence>MNFIACVLVAVALLVALSELPFGLEAGNVTNVDEMLDVYNDVRYQHNLTTVEVSRCAASLASNAPFVFEHARMNRLASTEAINRCARLYCADDGKVEYALFVTSHHDAQKTHLGRLLRSGKLNGTLDNATTQLGLTRVPWKSMGDPQNSRIWAVVFVRSKH</sequence>
<name>A0A4P9Z464_9FUNG</name>
<protein>
    <recommendedName>
        <fullName evidence="4">SCP domain-containing protein</fullName>
    </recommendedName>
</protein>
<evidence type="ECO:0000313" key="3">
    <source>
        <dbReference type="Proteomes" id="UP000278143"/>
    </source>
</evidence>
<evidence type="ECO:0000313" key="2">
    <source>
        <dbReference type="EMBL" id="RKP27235.1"/>
    </source>
</evidence>
<evidence type="ECO:0000256" key="1">
    <source>
        <dbReference type="SAM" id="SignalP"/>
    </source>
</evidence>
<keyword evidence="3" id="KW-1185">Reference proteome</keyword>
<dbReference type="AlphaFoldDB" id="A0A4P9Z464"/>
<organism evidence="2 3">
    <name type="scientific">Syncephalis pseudoplumigaleata</name>
    <dbReference type="NCBI Taxonomy" id="1712513"/>
    <lineage>
        <taxon>Eukaryota</taxon>
        <taxon>Fungi</taxon>
        <taxon>Fungi incertae sedis</taxon>
        <taxon>Zoopagomycota</taxon>
        <taxon>Zoopagomycotina</taxon>
        <taxon>Zoopagomycetes</taxon>
        <taxon>Zoopagales</taxon>
        <taxon>Piptocephalidaceae</taxon>
        <taxon>Syncephalis</taxon>
    </lineage>
</organism>
<proteinExistence type="predicted"/>
<keyword evidence="1" id="KW-0732">Signal</keyword>
<reference evidence="3" key="1">
    <citation type="journal article" date="2018" name="Nat. Microbiol.">
        <title>Leveraging single-cell genomics to expand the fungal tree of life.</title>
        <authorList>
            <person name="Ahrendt S.R."/>
            <person name="Quandt C.A."/>
            <person name="Ciobanu D."/>
            <person name="Clum A."/>
            <person name="Salamov A."/>
            <person name="Andreopoulos B."/>
            <person name="Cheng J.F."/>
            <person name="Woyke T."/>
            <person name="Pelin A."/>
            <person name="Henrissat B."/>
            <person name="Reynolds N.K."/>
            <person name="Benny G.L."/>
            <person name="Smith M.E."/>
            <person name="James T.Y."/>
            <person name="Grigoriev I.V."/>
        </authorList>
    </citation>
    <scope>NUCLEOTIDE SEQUENCE [LARGE SCALE GENOMIC DNA]</scope>
    <source>
        <strain evidence="3">Benny S71-1</strain>
    </source>
</reference>
<gene>
    <name evidence="2" type="ORF">SYNPS1DRAFT_21194</name>
</gene>